<evidence type="ECO:0000313" key="1">
    <source>
        <dbReference type="EMBL" id="NLP82813.1"/>
    </source>
</evidence>
<name>A0ABX1K718_9MICO</name>
<dbReference type="Proteomes" id="UP001429745">
    <property type="component" value="Unassembled WGS sequence"/>
</dbReference>
<reference evidence="1 2" key="1">
    <citation type="submission" date="2020-04" db="EMBL/GenBank/DDBJ databases">
        <title>CFH 90308 Microbacterium sp.</title>
        <authorList>
            <person name="Nie G."/>
            <person name="Ming H."/>
            <person name="Xia T."/>
        </authorList>
    </citation>
    <scope>NUCLEOTIDE SEQUENCE [LARGE SCALE GENOMIC DNA]</scope>
    <source>
        <strain evidence="1 2">CFH 90308</strain>
    </source>
</reference>
<comment type="caution">
    <text evidence="1">The sequence shown here is derived from an EMBL/GenBank/DDBJ whole genome shotgun (WGS) entry which is preliminary data.</text>
</comment>
<keyword evidence="2" id="KW-1185">Reference proteome</keyword>
<dbReference type="EMBL" id="JABACI010000001">
    <property type="protein sequence ID" value="NLP82813.1"/>
    <property type="molecule type" value="Genomic_DNA"/>
</dbReference>
<proteinExistence type="predicted"/>
<protein>
    <recommendedName>
        <fullName evidence="3">AAA domain-containing protein</fullName>
    </recommendedName>
</protein>
<sequence length="229" mass="25822">MIANTMESRLLLNTVQPHKSITATPSADDLPSFTLITGLNGSGKSHLLESIDIFHTQWPGIDDRGRRPKLLTTASLQQIDALMSGPETREQKVTRFQQQVSGIVEAFRGRPQFEVELRARLVSDGVLTAAALERAEAAAGRAVFEWTPQDFGRYTPRELGHLDLFAVLVADVFHNYSYLETMNSFRQWMSETRGQDASWLPPDEFQTLYGPPPWDTLNSVLEDVELNYR</sequence>
<evidence type="ECO:0008006" key="3">
    <source>
        <dbReference type="Google" id="ProtNLM"/>
    </source>
</evidence>
<gene>
    <name evidence="1" type="ORF">HF576_03040</name>
</gene>
<organism evidence="1 2">
    <name type="scientific">Microbacterium salsuginis</name>
    <dbReference type="NCBI Taxonomy" id="2722803"/>
    <lineage>
        <taxon>Bacteria</taxon>
        <taxon>Bacillati</taxon>
        <taxon>Actinomycetota</taxon>
        <taxon>Actinomycetes</taxon>
        <taxon>Micrococcales</taxon>
        <taxon>Microbacteriaceae</taxon>
        <taxon>Microbacterium</taxon>
    </lineage>
</organism>
<dbReference type="RefSeq" id="WP_168911288.1">
    <property type="nucleotide sequence ID" value="NZ_JABACI010000001.1"/>
</dbReference>
<accession>A0ABX1K718</accession>
<evidence type="ECO:0000313" key="2">
    <source>
        <dbReference type="Proteomes" id="UP001429745"/>
    </source>
</evidence>